<accession>A0ABN5LTT3</accession>
<dbReference type="Gene3D" id="2.40.170.20">
    <property type="entry name" value="TonB-dependent receptor, beta-barrel domain"/>
    <property type="match status" value="1"/>
</dbReference>
<sequence length="664" mass="73836">MYVRNRMLYIFNFPPSARIKIINLFTYMKTTSFSLMAFSLLALGRPGFAQEDTAHVSQLNTVVVTATKFAKKQSETGKVLTVISREQIERNVGRTVTDVLNEQAGILINGAGSNPGKNKELYFRGATSQYTTILLDGIPVGDATGLTGNAIDLRLLPIDAIERIEILRGTQSTLYGADAIAGVINVITRKGSGKPLNGFGNLAWGSNRSIKGTAGLRGQRDNVDYNVAFTHFETDGISEAAPFDTVTNPQFDRDGYKQSSLMANFGIQATEQLRFTPFLIYSDYKSSYDAGSFQDSKTNNNKSNMLHTGMRGLYDLGKGQLHANFGYQKVTRHDESSWGVTDLDGRSYFGELYAHYNITGWLQALAGVEYRKSELMDTTLINTGTFGIGTQYNTSPYLSLFIKDLYGFSLEAGGRYTLHSQFGNHFTYSINPSYMIRDKVKLFVNISTGFKAPTLTSLYSQWGNPGLKPEKATSYEGGAQASLLQDKLELRVTGFKRDIKDVISYINYQYVNYNKQNDKGVELEVTAHPVKGLDIKAFYTYVDGAVTTVAATPGKDTSYNNLARRPAHTGGLNIGYRFSKFYVGANIRHTGDRDDIYYAPGAFTGVPQPLKAYTIWDMYAEYRFTGNGRLFLNANNITNNRKYWEIYGYSVQGFTMQAGIAFQL</sequence>
<dbReference type="InterPro" id="IPR000531">
    <property type="entry name" value="Beta-barrel_TonB"/>
</dbReference>
<feature type="domain" description="TonB-dependent receptor plug" evidence="12">
    <location>
        <begin position="73"/>
        <end position="183"/>
    </location>
</feature>
<keyword evidence="6 10" id="KW-0798">TonB box</keyword>
<gene>
    <name evidence="13" type="ORF">DLD77_05320</name>
</gene>
<evidence type="ECO:0000313" key="13">
    <source>
        <dbReference type="EMBL" id="AWO01150.1"/>
    </source>
</evidence>
<dbReference type="InterPro" id="IPR010916">
    <property type="entry name" value="TonB_box_CS"/>
</dbReference>
<proteinExistence type="inferred from homology"/>
<reference evidence="13 14" key="1">
    <citation type="submission" date="2018-05" db="EMBL/GenBank/DDBJ databases">
        <title>Chitinophaga sp. nov., isolated from rhizosphere soil of Alhagi.</title>
        <authorList>
            <person name="Liu Y."/>
        </authorList>
    </citation>
    <scope>NUCLEOTIDE SEQUENCE [LARGE SCALE GENOMIC DNA]</scope>
    <source>
        <strain evidence="13 14">T22</strain>
    </source>
</reference>
<evidence type="ECO:0000313" key="14">
    <source>
        <dbReference type="Proteomes" id="UP000246099"/>
    </source>
</evidence>
<dbReference type="EMBL" id="CP029600">
    <property type="protein sequence ID" value="AWO01150.1"/>
    <property type="molecule type" value="Genomic_DNA"/>
</dbReference>
<keyword evidence="5" id="KW-0732">Signal</keyword>
<keyword evidence="14" id="KW-1185">Reference proteome</keyword>
<dbReference type="InterPro" id="IPR012910">
    <property type="entry name" value="Plug_dom"/>
</dbReference>
<name>A0ABN5LTT3_9BACT</name>
<dbReference type="CDD" id="cd01347">
    <property type="entry name" value="ligand_gated_channel"/>
    <property type="match status" value="1"/>
</dbReference>
<keyword evidence="13" id="KW-0675">Receptor</keyword>
<evidence type="ECO:0000256" key="9">
    <source>
        <dbReference type="PROSITE-ProRule" id="PRU01360"/>
    </source>
</evidence>
<evidence type="ECO:0000256" key="5">
    <source>
        <dbReference type="ARBA" id="ARBA00022729"/>
    </source>
</evidence>
<dbReference type="Pfam" id="PF00593">
    <property type="entry name" value="TonB_dep_Rec_b-barrel"/>
    <property type="match status" value="1"/>
</dbReference>
<dbReference type="SUPFAM" id="SSF56935">
    <property type="entry name" value="Porins"/>
    <property type="match status" value="1"/>
</dbReference>
<comment type="similarity">
    <text evidence="9 10">Belongs to the TonB-dependent receptor family.</text>
</comment>
<keyword evidence="7 9" id="KW-0472">Membrane</keyword>
<evidence type="ECO:0000256" key="3">
    <source>
        <dbReference type="ARBA" id="ARBA00022452"/>
    </source>
</evidence>
<protein>
    <submittedName>
        <fullName evidence="13">TonB-dependent receptor</fullName>
    </submittedName>
</protein>
<evidence type="ECO:0000256" key="2">
    <source>
        <dbReference type="ARBA" id="ARBA00022448"/>
    </source>
</evidence>
<dbReference type="PANTHER" id="PTHR30069:SF37">
    <property type="entry name" value="FERRIC VIBRIOBACTIN RECEPTOR VIUA"/>
    <property type="match status" value="1"/>
</dbReference>
<evidence type="ECO:0000256" key="7">
    <source>
        <dbReference type="ARBA" id="ARBA00023136"/>
    </source>
</evidence>
<evidence type="ECO:0000256" key="4">
    <source>
        <dbReference type="ARBA" id="ARBA00022692"/>
    </source>
</evidence>
<evidence type="ECO:0000256" key="10">
    <source>
        <dbReference type="RuleBase" id="RU003357"/>
    </source>
</evidence>
<evidence type="ECO:0000256" key="6">
    <source>
        <dbReference type="ARBA" id="ARBA00023077"/>
    </source>
</evidence>
<evidence type="ECO:0000256" key="1">
    <source>
        <dbReference type="ARBA" id="ARBA00004571"/>
    </source>
</evidence>
<dbReference type="PROSITE" id="PS52016">
    <property type="entry name" value="TONB_DEPENDENT_REC_3"/>
    <property type="match status" value="1"/>
</dbReference>
<evidence type="ECO:0000256" key="8">
    <source>
        <dbReference type="ARBA" id="ARBA00023237"/>
    </source>
</evidence>
<comment type="subcellular location">
    <subcellularLocation>
        <location evidence="1 9">Cell outer membrane</location>
        <topology evidence="1 9">Multi-pass membrane protein</topology>
    </subcellularLocation>
</comment>
<dbReference type="PROSITE" id="PS00430">
    <property type="entry name" value="TONB_DEPENDENT_REC_1"/>
    <property type="match status" value="1"/>
</dbReference>
<dbReference type="PANTHER" id="PTHR30069">
    <property type="entry name" value="TONB-DEPENDENT OUTER MEMBRANE RECEPTOR"/>
    <property type="match status" value="1"/>
</dbReference>
<evidence type="ECO:0000259" key="11">
    <source>
        <dbReference type="Pfam" id="PF00593"/>
    </source>
</evidence>
<keyword evidence="2 9" id="KW-0813">Transport</keyword>
<dbReference type="InterPro" id="IPR036942">
    <property type="entry name" value="Beta-barrel_TonB_sf"/>
</dbReference>
<keyword evidence="3 9" id="KW-1134">Transmembrane beta strand</keyword>
<dbReference type="InterPro" id="IPR039426">
    <property type="entry name" value="TonB-dep_rcpt-like"/>
</dbReference>
<keyword evidence="4 9" id="KW-0812">Transmembrane</keyword>
<dbReference type="Proteomes" id="UP000246099">
    <property type="component" value="Chromosome"/>
</dbReference>
<dbReference type="InterPro" id="IPR037066">
    <property type="entry name" value="Plug_dom_sf"/>
</dbReference>
<dbReference type="Pfam" id="PF07715">
    <property type="entry name" value="Plug"/>
    <property type="match status" value="1"/>
</dbReference>
<evidence type="ECO:0000259" key="12">
    <source>
        <dbReference type="Pfam" id="PF07715"/>
    </source>
</evidence>
<keyword evidence="8 9" id="KW-0998">Cell outer membrane</keyword>
<feature type="domain" description="TonB-dependent receptor-like beta-barrel" evidence="11">
    <location>
        <begin position="214"/>
        <end position="637"/>
    </location>
</feature>
<dbReference type="Gene3D" id="2.170.130.10">
    <property type="entry name" value="TonB-dependent receptor, plug domain"/>
    <property type="match status" value="1"/>
</dbReference>
<organism evidence="13 14">
    <name type="scientific">Chitinophaga alhagiae</name>
    <dbReference type="NCBI Taxonomy" id="2203219"/>
    <lineage>
        <taxon>Bacteria</taxon>
        <taxon>Pseudomonadati</taxon>
        <taxon>Bacteroidota</taxon>
        <taxon>Chitinophagia</taxon>
        <taxon>Chitinophagales</taxon>
        <taxon>Chitinophagaceae</taxon>
        <taxon>Chitinophaga</taxon>
    </lineage>
</organism>